<accession>A0A1G2HIV0</accession>
<comment type="caution">
    <text evidence="1">The sequence shown here is derived from an EMBL/GenBank/DDBJ whole genome shotgun (WGS) entry which is preliminary data.</text>
</comment>
<dbReference type="EMBL" id="MHOL01000022">
    <property type="protein sequence ID" value="OGZ62415.1"/>
    <property type="molecule type" value="Genomic_DNA"/>
</dbReference>
<proteinExistence type="predicted"/>
<name>A0A1G2HIV0_9BACT</name>
<sequence length="65" mass="7608">MPYWFKHKYDFHGNHRGRVVISASSAKEANEKMELIEGELNYSWRLGRKIHGPYATEEKAKTSLL</sequence>
<protein>
    <submittedName>
        <fullName evidence="1">Uncharacterized protein</fullName>
    </submittedName>
</protein>
<evidence type="ECO:0000313" key="2">
    <source>
        <dbReference type="Proteomes" id="UP000178991"/>
    </source>
</evidence>
<organism evidence="1 2">
    <name type="scientific">Candidatus Staskawiczbacteria bacterium RIFCSPHIGHO2_01_FULL_34_27</name>
    <dbReference type="NCBI Taxonomy" id="1802199"/>
    <lineage>
        <taxon>Bacteria</taxon>
        <taxon>Candidatus Staskawicziibacteriota</taxon>
    </lineage>
</organism>
<dbReference type="AlphaFoldDB" id="A0A1G2HIV0"/>
<dbReference type="Proteomes" id="UP000178991">
    <property type="component" value="Unassembled WGS sequence"/>
</dbReference>
<reference evidence="1 2" key="1">
    <citation type="journal article" date="2016" name="Nat. Commun.">
        <title>Thousands of microbial genomes shed light on interconnected biogeochemical processes in an aquifer system.</title>
        <authorList>
            <person name="Anantharaman K."/>
            <person name="Brown C.T."/>
            <person name="Hug L.A."/>
            <person name="Sharon I."/>
            <person name="Castelle C.J."/>
            <person name="Probst A.J."/>
            <person name="Thomas B.C."/>
            <person name="Singh A."/>
            <person name="Wilkins M.J."/>
            <person name="Karaoz U."/>
            <person name="Brodie E.L."/>
            <person name="Williams K.H."/>
            <person name="Hubbard S.S."/>
            <person name="Banfield J.F."/>
        </authorList>
    </citation>
    <scope>NUCLEOTIDE SEQUENCE [LARGE SCALE GENOMIC DNA]</scope>
</reference>
<gene>
    <name evidence="1" type="ORF">A2639_01095</name>
</gene>
<evidence type="ECO:0000313" key="1">
    <source>
        <dbReference type="EMBL" id="OGZ62415.1"/>
    </source>
</evidence>